<evidence type="ECO:0000313" key="10">
    <source>
        <dbReference type="Proteomes" id="UP000058636"/>
    </source>
</evidence>
<dbReference type="NCBIfam" id="NF002057">
    <property type="entry name" value="PRK00886.1-6"/>
    <property type="match status" value="1"/>
</dbReference>
<dbReference type="FunFam" id="3.90.1560.10:FF:000001">
    <property type="entry name" value="Probable 2-phosphosulfolactate phosphatase"/>
    <property type="match status" value="1"/>
</dbReference>
<protein>
    <recommendedName>
        <fullName evidence="4 8">Probable 2-phosphosulfolactate phosphatase</fullName>
        <ecNumber evidence="3 8">3.1.3.71</ecNumber>
    </recommendedName>
</protein>
<evidence type="ECO:0000256" key="2">
    <source>
        <dbReference type="ARBA" id="ARBA00009997"/>
    </source>
</evidence>
<comment type="catalytic activity">
    <reaction evidence="7 8">
        <text>(2R)-O-phospho-3-sulfolactate + H2O = (2R)-3-sulfolactate + phosphate</text>
        <dbReference type="Rhea" id="RHEA:23416"/>
        <dbReference type="ChEBI" id="CHEBI:15377"/>
        <dbReference type="ChEBI" id="CHEBI:15597"/>
        <dbReference type="ChEBI" id="CHEBI:43474"/>
        <dbReference type="ChEBI" id="CHEBI:58738"/>
        <dbReference type="EC" id="3.1.3.71"/>
    </reaction>
</comment>
<comment type="caution">
    <text evidence="9">The sequence shown here is derived from an EMBL/GenBank/DDBJ whole genome shotgun (WGS) entry which is preliminary data.</text>
</comment>
<dbReference type="GO" id="GO:0050545">
    <property type="term" value="F:sulfopyruvate decarboxylase activity"/>
    <property type="evidence" value="ECO:0007669"/>
    <property type="project" value="TreeGrafter"/>
</dbReference>
<proteinExistence type="inferred from homology"/>
<dbReference type="InterPro" id="IPR036702">
    <property type="entry name" value="ComB-like_sf"/>
</dbReference>
<dbReference type="SUPFAM" id="SSF142823">
    <property type="entry name" value="ComB-like"/>
    <property type="match status" value="1"/>
</dbReference>
<dbReference type="EC" id="3.1.3.71" evidence="3 8"/>
<dbReference type="EMBL" id="LGFG01000010">
    <property type="protein sequence ID" value="KUK23669.1"/>
    <property type="molecule type" value="Genomic_DNA"/>
</dbReference>
<reference evidence="9 10" key="1">
    <citation type="journal article" date="2015" name="MBio">
        <title>Genome-Resolved Metagenomic Analysis Reveals Roles for Candidate Phyla and Other Microbial Community Members in Biogeochemical Transformations in Oil Reservoirs.</title>
        <authorList>
            <person name="Hu P."/>
            <person name="Tom L."/>
            <person name="Singh A."/>
            <person name="Thomas B.C."/>
            <person name="Baker B.J."/>
            <person name="Piceno Y.M."/>
            <person name="Andersen G.L."/>
            <person name="Banfield J.F."/>
        </authorList>
    </citation>
    <scope>NUCLEOTIDE SEQUENCE [LARGE SCALE GENOMIC DNA]</scope>
    <source>
        <strain evidence="9">46_26</strain>
    </source>
</reference>
<dbReference type="PANTHER" id="PTHR37311:SF1">
    <property type="entry name" value="2-PHOSPHOSULFOLACTATE PHOSPHATASE-RELATED"/>
    <property type="match status" value="1"/>
</dbReference>
<comment type="similarity">
    <text evidence="2 8">Belongs to the ComB family.</text>
</comment>
<evidence type="ECO:0000256" key="5">
    <source>
        <dbReference type="ARBA" id="ARBA00022801"/>
    </source>
</evidence>
<evidence type="ECO:0000313" key="9">
    <source>
        <dbReference type="EMBL" id="KUK23669.1"/>
    </source>
</evidence>
<evidence type="ECO:0000256" key="6">
    <source>
        <dbReference type="ARBA" id="ARBA00022842"/>
    </source>
</evidence>
<dbReference type="Proteomes" id="UP000058636">
    <property type="component" value="Unassembled WGS sequence"/>
</dbReference>
<dbReference type="GO" id="GO:0000287">
    <property type="term" value="F:magnesium ion binding"/>
    <property type="evidence" value="ECO:0007669"/>
    <property type="project" value="UniProtKB-UniRule"/>
</dbReference>
<dbReference type="HAMAP" id="MF_00490">
    <property type="entry name" value="ComB"/>
    <property type="match status" value="1"/>
</dbReference>
<evidence type="ECO:0000256" key="3">
    <source>
        <dbReference type="ARBA" id="ARBA00012953"/>
    </source>
</evidence>
<dbReference type="GO" id="GO:0050532">
    <property type="term" value="F:2-phosphosulfolactate phosphatase activity"/>
    <property type="evidence" value="ECO:0007669"/>
    <property type="project" value="UniProtKB-UniRule"/>
</dbReference>
<organism evidence="9 10">
    <name type="scientific">Thermotoga petrophila</name>
    <dbReference type="NCBI Taxonomy" id="93929"/>
    <lineage>
        <taxon>Bacteria</taxon>
        <taxon>Thermotogati</taxon>
        <taxon>Thermotogota</taxon>
        <taxon>Thermotogae</taxon>
        <taxon>Thermotogales</taxon>
        <taxon>Thermotogaceae</taxon>
        <taxon>Thermotoga</taxon>
    </lineage>
</organism>
<evidence type="ECO:0000256" key="8">
    <source>
        <dbReference type="HAMAP-Rule" id="MF_00490"/>
    </source>
</evidence>
<keyword evidence="6 8" id="KW-0460">Magnesium</keyword>
<evidence type="ECO:0000256" key="7">
    <source>
        <dbReference type="ARBA" id="ARBA00033711"/>
    </source>
</evidence>
<accession>A0A101ERQ1</accession>
<dbReference type="InterPro" id="IPR005238">
    <property type="entry name" value="ComB-like"/>
</dbReference>
<gene>
    <name evidence="8" type="primary">comB</name>
    <name evidence="9" type="ORF">XD57_0249</name>
</gene>
<dbReference type="PANTHER" id="PTHR37311">
    <property type="entry name" value="2-PHOSPHOSULFOLACTATE PHOSPHATASE-RELATED"/>
    <property type="match status" value="1"/>
</dbReference>
<dbReference type="PATRIC" id="fig|93930.3.peg.957"/>
<evidence type="ECO:0000256" key="1">
    <source>
        <dbReference type="ARBA" id="ARBA00001946"/>
    </source>
</evidence>
<name>A0A101ERQ1_9THEM</name>
<keyword evidence="5 8" id="KW-0378">Hydrolase</keyword>
<sequence length="227" mass="24909">MVDVVMAPCSPVECRTAVVIDVLRATSTIVTALSNGASGVIPVKTIEEALEKKKEGVLICGERNAQKPKGFDLGNSPLEYRKEKISGKTIVLTTTNGTQVIEKIRSEEIIAASFLNLSAVVEYLKSKEDILLVCSGTNGRFSLEDFLLAGAVVKRLKRNDLGDGARAAERYFESVENTREEIKKHSSHAKRLISLGFENDIEFCTTEDLFKTVPTLVNGVFILKEFP</sequence>
<evidence type="ECO:0000256" key="4">
    <source>
        <dbReference type="ARBA" id="ARBA00021948"/>
    </source>
</evidence>
<dbReference type="Gene3D" id="3.90.1560.10">
    <property type="entry name" value="ComB-like"/>
    <property type="match status" value="1"/>
</dbReference>
<dbReference type="AlphaFoldDB" id="A0A101ERQ1"/>
<comment type="cofactor">
    <cofactor evidence="1 8">
        <name>Mg(2+)</name>
        <dbReference type="ChEBI" id="CHEBI:18420"/>
    </cofactor>
</comment>
<dbReference type="Pfam" id="PF04029">
    <property type="entry name" value="2-ph_phosp"/>
    <property type="match status" value="1"/>
</dbReference>